<dbReference type="Proteomes" id="UP001267426">
    <property type="component" value="Unassembled WGS sequence"/>
</dbReference>
<dbReference type="InterPro" id="IPR014782">
    <property type="entry name" value="Peptidase_M1_dom"/>
</dbReference>
<dbReference type="InterPro" id="IPR042097">
    <property type="entry name" value="Aminopeptidase_N-like_N_sf"/>
</dbReference>
<evidence type="ECO:0000256" key="11">
    <source>
        <dbReference type="ARBA" id="ARBA00022833"/>
    </source>
</evidence>
<dbReference type="SUPFAM" id="SSF55486">
    <property type="entry name" value="Metalloproteases ('zincins'), catalytic domain"/>
    <property type="match status" value="1"/>
</dbReference>
<evidence type="ECO:0000256" key="10">
    <source>
        <dbReference type="ARBA" id="ARBA00022801"/>
    </source>
</evidence>
<dbReference type="PROSITE" id="PS51257">
    <property type="entry name" value="PROKAR_LIPOPROTEIN"/>
    <property type="match status" value="1"/>
</dbReference>
<dbReference type="PANTHER" id="PTHR45726:SF3">
    <property type="entry name" value="LEUKOTRIENE A-4 HYDROLASE"/>
    <property type="match status" value="1"/>
</dbReference>
<dbReference type="EMBL" id="JAVRHT010000021">
    <property type="protein sequence ID" value="MDT0632092.1"/>
    <property type="molecule type" value="Genomic_DNA"/>
</dbReference>
<dbReference type="GO" id="GO:0004177">
    <property type="term" value="F:aminopeptidase activity"/>
    <property type="evidence" value="ECO:0007669"/>
    <property type="project" value="UniProtKB-KW"/>
</dbReference>
<organism evidence="15 16">
    <name type="scientific">Rubrivirga litoralis</name>
    <dbReference type="NCBI Taxonomy" id="3075598"/>
    <lineage>
        <taxon>Bacteria</taxon>
        <taxon>Pseudomonadati</taxon>
        <taxon>Rhodothermota</taxon>
        <taxon>Rhodothermia</taxon>
        <taxon>Rhodothermales</taxon>
        <taxon>Rubricoccaceae</taxon>
        <taxon>Rubrivirga</taxon>
    </lineage>
</organism>
<feature type="domain" description="Peptidase M1 membrane alanine aminopeptidase" evidence="14">
    <location>
        <begin position="259"/>
        <end position="446"/>
    </location>
</feature>
<keyword evidence="12" id="KW-0482">Metalloprotease</keyword>
<evidence type="ECO:0000256" key="4">
    <source>
        <dbReference type="ARBA" id="ARBA00010136"/>
    </source>
</evidence>
<dbReference type="InterPro" id="IPR001930">
    <property type="entry name" value="Peptidase_M1"/>
</dbReference>
<comment type="cofactor">
    <cofactor evidence="2">
        <name>Zn(2+)</name>
        <dbReference type="ChEBI" id="CHEBI:29105"/>
    </cofactor>
</comment>
<feature type="chain" id="PRO_5046746408" description="Aminopeptidase N" evidence="13">
    <location>
        <begin position="25"/>
        <end position="523"/>
    </location>
</feature>
<evidence type="ECO:0000259" key="14">
    <source>
        <dbReference type="Pfam" id="PF01433"/>
    </source>
</evidence>
<dbReference type="EC" id="3.4.11.2" evidence="5"/>
<evidence type="ECO:0000256" key="12">
    <source>
        <dbReference type="ARBA" id="ARBA00023049"/>
    </source>
</evidence>
<evidence type="ECO:0000256" key="2">
    <source>
        <dbReference type="ARBA" id="ARBA00001947"/>
    </source>
</evidence>
<proteinExistence type="inferred from homology"/>
<dbReference type="Pfam" id="PF01433">
    <property type="entry name" value="Peptidase_M1"/>
    <property type="match status" value="1"/>
</dbReference>
<keyword evidence="11" id="KW-0862">Zinc</keyword>
<dbReference type="InterPro" id="IPR027268">
    <property type="entry name" value="Peptidase_M4/M1_CTD_sf"/>
</dbReference>
<comment type="caution">
    <text evidence="15">The sequence shown here is derived from an EMBL/GenBank/DDBJ whole genome shotgun (WGS) entry which is preliminary data.</text>
</comment>
<evidence type="ECO:0000256" key="6">
    <source>
        <dbReference type="ARBA" id="ARBA00015611"/>
    </source>
</evidence>
<evidence type="ECO:0000256" key="5">
    <source>
        <dbReference type="ARBA" id="ARBA00012564"/>
    </source>
</evidence>
<reference evidence="15 16" key="1">
    <citation type="submission" date="2023-09" db="EMBL/GenBank/DDBJ databases">
        <authorList>
            <person name="Rey-Velasco X."/>
        </authorList>
    </citation>
    <scope>NUCLEOTIDE SEQUENCE [LARGE SCALE GENOMIC DNA]</scope>
    <source>
        <strain evidence="15 16">F394</strain>
    </source>
</reference>
<evidence type="ECO:0000313" key="15">
    <source>
        <dbReference type="EMBL" id="MDT0632092.1"/>
    </source>
</evidence>
<dbReference type="PRINTS" id="PR00756">
    <property type="entry name" value="ALADIPTASE"/>
</dbReference>
<keyword evidence="16" id="KW-1185">Reference proteome</keyword>
<gene>
    <name evidence="15" type="ORF">RM540_10085</name>
</gene>
<dbReference type="RefSeq" id="WP_311663688.1">
    <property type="nucleotide sequence ID" value="NZ_JAVRHT010000021.1"/>
</dbReference>
<accession>A0ABU3BS23</accession>
<evidence type="ECO:0000313" key="16">
    <source>
        <dbReference type="Proteomes" id="UP001267426"/>
    </source>
</evidence>
<dbReference type="PANTHER" id="PTHR45726">
    <property type="entry name" value="LEUKOTRIENE A-4 HYDROLASE"/>
    <property type="match status" value="1"/>
</dbReference>
<evidence type="ECO:0000256" key="7">
    <source>
        <dbReference type="ARBA" id="ARBA00022490"/>
    </source>
</evidence>
<feature type="signal peptide" evidence="13">
    <location>
        <begin position="1"/>
        <end position="24"/>
    </location>
</feature>
<keyword evidence="10" id="KW-0378">Hydrolase</keyword>
<evidence type="ECO:0000256" key="1">
    <source>
        <dbReference type="ARBA" id="ARBA00000098"/>
    </source>
</evidence>
<keyword evidence="9" id="KW-0479">Metal-binding</keyword>
<comment type="similarity">
    <text evidence="4">Belongs to the peptidase M1 family.</text>
</comment>
<protein>
    <recommendedName>
        <fullName evidence="6">Aminopeptidase N</fullName>
        <ecNumber evidence="5">3.4.11.2</ecNumber>
    </recommendedName>
</protein>
<sequence length="523" mass="54901">MRASRLWRLGGAAALALLLVGCLADPDASVVAPPPQDGVDVLETIADLRLEPEALALGGRVSLVVAVPDTLGTLVLGLDDALTVRAVRVDGRPVEILRDGDALGVPVGGAGGVVVVDVDYDGTPAAGLYAGEAPGQRVVYTDAWPDRAAGWLPGVHHPSDPTMLDLTLDVPAAFDVAASGVAASDSVGGGRRVARFVLDRPAPVYTAAFAVGDFDVVEGGAAAGGAVPLRHVLLAGERGRAGRLGRTGAALDTLAALLGPYPYAAYATVQVPMRYAGMENAAAPFLRADLYGADAPGRNAVEEVNVHELVHQWWGNDVVPADWRDLWLSEGPATYLTAEVYRRLDGEDAGRRHLVRMVREIGLEDAARRLVPASLDDPADVLSATVYNKGGAVLHLLRLTLGDAAFWHGLRRVREAYADRPLSTAAFQRALERETGRDLSGVFRVWVYGEGLPALETRWDGATQTLSWTVTGDGGTLDGVPFELFVRQGGGAGRFVAATAGSIRLLGADAPTVEPVGILLRVE</sequence>
<evidence type="ECO:0000256" key="9">
    <source>
        <dbReference type="ARBA" id="ARBA00022723"/>
    </source>
</evidence>
<evidence type="ECO:0000256" key="3">
    <source>
        <dbReference type="ARBA" id="ARBA00004496"/>
    </source>
</evidence>
<keyword evidence="8" id="KW-0645">Protease</keyword>
<evidence type="ECO:0000256" key="8">
    <source>
        <dbReference type="ARBA" id="ARBA00022670"/>
    </source>
</evidence>
<comment type="subcellular location">
    <subcellularLocation>
        <location evidence="3">Cytoplasm</location>
    </subcellularLocation>
</comment>
<keyword evidence="15" id="KW-0031">Aminopeptidase</keyword>
<keyword evidence="13" id="KW-0732">Signal</keyword>
<comment type="catalytic activity">
    <reaction evidence="1">
        <text>Release of an N-terminal amino acid, Xaa-|-Yaa- from a peptide, amide or arylamide. Xaa is preferably Ala, but may be most amino acids including Pro (slow action). When a terminal hydrophobic residue is followed by a prolyl residue, the two may be released as an intact Xaa-Pro dipeptide.</text>
        <dbReference type="EC" id="3.4.11.2"/>
    </reaction>
</comment>
<dbReference type="Gene3D" id="2.60.40.1730">
    <property type="entry name" value="tricorn interacting facor f3 domain"/>
    <property type="match status" value="1"/>
</dbReference>
<dbReference type="Gene3D" id="1.10.390.10">
    <property type="entry name" value="Neutral Protease Domain 2"/>
    <property type="match status" value="1"/>
</dbReference>
<dbReference type="InterPro" id="IPR034015">
    <property type="entry name" value="M1_LTA4H"/>
</dbReference>
<keyword evidence="7" id="KW-0963">Cytoplasm</keyword>
<name>A0ABU3BS23_9BACT</name>
<dbReference type="SUPFAM" id="SSF63737">
    <property type="entry name" value="Leukotriene A4 hydrolase N-terminal domain"/>
    <property type="match status" value="1"/>
</dbReference>
<evidence type="ECO:0000256" key="13">
    <source>
        <dbReference type="SAM" id="SignalP"/>
    </source>
</evidence>